<comment type="caution">
    <text evidence="2">The sequence shown here is derived from an EMBL/GenBank/DDBJ whole genome shotgun (WGS) entry which is preliminary data.</text>
</comment>
<keyword evidence="1" id="KW-1133">Transmembrane helix</keyword>
<sequence length="128" mass="14420">MRMMPFYDDNDDDLLNQIQTIIVIAGHLDITSSFIVVIITIFDKNPRIIIWEVRTFLTTPTKVVDRHSYSKGGIMIWAGNSSGSYIEILLDSHIDMNVLHGGPASAVKCRNEILRSDSILLLWAKNSS</sequence>
<evidence type="ECO:0000256" key="1">
    <source>
        <dbReference type="SAM" id="Phobius"/>
    </source>
</evidence>
<dbReference type="Proteomes" id="UP001054945">
    <property type="component" value="Unassembled WGS sequence"/>
</dbReference>
<proteinExistence type="predicted"/>
<reference evidence="2 3" key="1">
    <citation type="submission" date="2021-06" db="EMBL/GenBank/DDBJ databases">
        <title>Caerostris extrusa draft genome.</title>
        <authorList>
            <person name="Kono N."/>
            <person name="Arakawa K."/>
        </authorList>
    </citation>
    <scope>NUCLEOTIDE SEQUENCE [LARGE SCALE GENOMIC DNA]</scope>
</reference>
<gene>
    <name evidence="2" type="ORF">CEXT_629251</name>
</gene>
<accession>A0AAV4NEM3</accession>
<name>A0AAV4NEM3_CAEEX</name>
<dbReference type="EMBL" id="BPLR01003267">
    <property type="protein sequence ID" value="GIX82755.1"/>
    <property type="molecule type" value="Genomic_DNA"/>
</dbReference>
<keyword evidence="1" id="KW-0472">Membrane</keyword>
<keyword evidence="3" id="KW-1185">Reference proteome</keyword>
<dbReference type="AlphaFoldDB" id="A0AAV4NEM3"/>
<evidence type="ECO:0000313" key="3">
    <source>
        <dbReference type="Proteomes" id="UP001054945"/>
    </source>
</evidence>
<keyword evidence="1" id="KW-0812">Transmembrane</keyword>
<feature type="transmembrane region" description="Helical" evidence="1">
    <location>
        <begin position="20"/>
        <end position="42"/>
    </location>
</feature>
<organism evidence="2 3">
    <name type="scientific">Caerostris extrusa</name>
    <name type="common">Bark spider</name>
    <name type="synonym">Caerostris bankana</name>
    <dbReference type="NCBI Taxonomy" id="172846"/>
    <lineage>
        <taxon>Eukaryota</taxon>
        <taxon>Metazoa</taxon>
        <taxon>Ecdysozoa</taxon>
        <taxon>Arthropoda</taxon>
        <taxon>Chelicerata</taxon>
        <taxon>Arachnida</taxon>
        <taxon>Araneae</taxon>
        <taxon>Araneomorphae</taxon>
        <taxon>Entelegynae</taxon>
        <taxon>Araneoidea</taxon>
        <taxon>Araneidae</taxon>
        <taxon>Caerostris</taxon>
    </lineage>
</organism>
<protein>
    <submittedName>
        <fullName evidence="2">Uncharacterized protein</fullName>
    </submittedName>
</protein>
<evidence type="ECO:0000313" key="2">
    <source>
        <dbReference type="EMBL" id="GIX82755.1"/>
    </source>
</evidence>